<keyword evidence="6" id="KW-0378">Hydrolase</keyword>
<sequence length="142" mass="16595">MGKYYLVDTGYATRPDFIPLYRGVRYHLKEFCSRTTANAKELFNLRHSSARTSIERAFGSLKNCFKVLASRYFFPFKTQVDLVLACCTLYNYILTGSQDEFIHAEEDWVPRVSQTTAWDQREEAQEWAARRDQIATKMLANK</sequence>
<protein>
    <submittedName>
        <fullName evidence="10">Uncharacterized protein LOC120259907</fullName>
    </submittedName>
</protein>
<evidence type="ECO:0000256" key="6">
    <source>
        <dbReference type="ARBA" id="ARBA00022801"/>
    </source>
</evidence>
<comment type="cofactor">
    <cofactor evidence="1">
        <name>a divalent metal cation</name>
        <dbReference type="ChEBI" id="CHEBI:60240"/>
    </cofactor>
</comment>
<keyword evidence="5" id="KW-0479">Metal-binding</keyword>
<accession>A0AB40B984</accession>
<dbReference type="AlphaFoldDB" id="A0AB40B984"/>
<dbReference type="GO" id="GO:0004518">
    <property type="term" value="F:nuclease activity"/>
    <property type="evidence" value="ECO:0007669"/>
    <property type="project" value="UniProtKB-KW"/>
</dbReference>
<feature type="domain" description="DDE Tnp4" evidence="8">
    <location>
        <begin position="2"/>
        <end position="91"/>
    </location>
</feature>
<name>A0AB40B984_DIOCR</name>
<dbReference type="RefSeq" id="XP_039123299.1">
    <property type="nucleotide sequence ID" value="XM_039267365.1"/>
</dbReference>
<evidence type="ECO:0000313" key="9">
    <source>
        <dbReference type="Proteomes" id="UP001515500"/>
    </source>
</evidence>
<evidence type="ECO:0000256" key="2">
    <source>
        <dbReference type="ARBA" id="ARBA00004123"/>
    </source>
</evidence>
<evidence type="ECO:0000313" key="10">
    <source>
        <dbReference type="RefSeq" id="XP_039123299.1"/>
    </source>
</evidence>
<evidence type="ECO:0000256" key="7">
    <source>
        <dbReference type="ARBA" id="ARBA00023242"/>
    </source>
</evidence>
<keyword evidence="7" id="KW-0539">Nucleus</keyword>
<dbReference type="InterPro" id="IPR027806">
    <property type="entry name" value="HARBI1_dom"/>
</dbReference>
<dbReference type="GO" id="GO:0005634">
    <property type="term" value="C:nucleus"/>
    <property type="evidence" value="ECO:0007669"/>
    <property type="project" value="UniProtKB-SubCell"/>
</dbReference>
<proteinExistence type="inferred from homology"/>
<evidence type="ECO:0000259" key="8">
    <source>
        <dbReference type="Pfam" id="PF13359"/>
    </source>
</evidence>
<evidence type="ECO:0000256" key="3">
    <source>
        <dbReference type="ARBA" id="ARBA00006958"/>
    </source>
</evidence>
<comment type="subcellular location">
    <subcellularLocation>
        <location evidence="2">Nucleus</location>
    </subcellularLocation>
</comment>
<dbReference type="Proteomes" id="UP001515500">
    <property type="component" value="Chromosome 5"/>
</dbReference>
<organism evidence="9 10">
    <name type="scientific">Dioscorea cayennensis subsp. rotundata</name>
    <name type="common">White Guinea yam</name>
    <name type="synonym">Dioscorea rotundata</name>
    <dbReference type="NCBI Taxonomy" id="55577"/>
    <lineage>
        <taxon>Eukaryota</taxon>
        <taxon>Viridiplantae</taxon>
        <taxon>Streptophyta</taxon>
        <taxon>Embryophyta</taxon>
        <taxon>Tracheophyta</taxon>
        <taxon>Spermatophyta</taxon>
        <taxon>Magnoliopsida</taxon>
        <taxon>Liliopsida</taxon>
        <taxon>Dioscoreales</taxon>
        <taxon>Dioscoreaceae</taxon>
        <taxon>Dioscorea</taxon>
    </lineage>
</organism>
<evidence type="ECO:0000256" key="5">
    <source>
        <dbReference type="ARBA" id="ARBA00022723"/>
    </source>
</evidence>
<dbReference type="Pfam" id="PF13359">
    <property type="entry name" value="DDE_Tnp_4"/>
    <property type="match status" value="1"/>
</dbReference>
<dbReference type="GeneID" id="120259907"/>
<keyword evidence="9" id="KW-1185">Reference proteome</keyword>
<dbReference type="InterPro" id="IPR045249">
    <property type="entry name" value="HARBI1-like"/>
</dbReference>
<evidence type="ECO:0000256" key="4">
    <source>
        <dbReference type="ARBA" id="ARBA00022722"/>
    </source>
</evidence>
<dbReference type="GO" id="GO:0046872">
    <property type="term" value="F:metal ion binding"/>
    <property type="evidence" value="ECO:0007669"/>
    <property type="project" value="UniProtKB-KW"/>
</dbReference>
<reference evidence="10" key="1">
    <citation type="submission" date="2025-08" db="UniProtKB">
        <authorList>
            <consortium name="RefSeq"/>
        </authorList>
    </citation>
    <scope>IDENTIFICATION</scope>
</reference>
<dbReference type="GO" id="GO:0016787">
    <property type="term" value="F:hydrolase activity"/>
    <property type="evidence" value="ECO:0007669"/>
    <property type="project" value="UniProtKB-KW"/>
</dbReference>
<keyword evidence="4" id="KW-0540">Nuclease</keyword>
<gene>
    <name evidence="10" type="primary">LOC120259907</name>
</gene>
<evidence type="ECO:0000256" key="1">
    <source>
        <dbReference type="ARBA" id="ARBA00001968"/>
    </source>
</evidence>
<comment type="similarity">
    <text evidence="3">Belongs to the HARBI1 family.</text>
</comment>
<dbReference type="PANTHER" id="PTHR22930:SF259">
    <property type="entry name" value="OS08G0106900 PROTEIN"/>
    <property type="match status" value="1"/>
</dbReference>
<dbReference type="PANTHER" id="PTHR22930">
    <property type="match status" value="1"/>
</dbReference>